<proteinExistence type="predicted"/>
<accession>A0ABT1VXW4</accession>
<gene>
    <name evidence="1" type="ORF">NFI88_08000</name>
</gene>
<evidence type="ECO:0000313" key="2">
    <source>
        <dbReference type="Proteomes" id="UP001524547"/>
    </source>
</evidence>
<dbReference type="EMBL" id="JAMZEJ010000004">
    <property type="protein sequence ID" value="MCQ8240777.1"/>
    <property type="molecule type" value="Genomic_DNA"/>
</dbReference>
<keyword evidence="2" id="KW-1185">Reference proteome</keyword>
<dbReference type="Proteomes" id="UP001524547">
    <property type="component" value="Unassembled WGS sequence"/>
</dbReference>
<evidence type="ECO:0000313" key="1">
    <source>
        <dbReference type="EMBL" id="MCQ8240777.1"/>
    </source>
</evidence>
<reference evidence="1 2" key="1">
    <citation type="submission" date="2022-06" db="EMBL/GenBank/DDBJ databases">
        <title>Rhizosaccharibacter gen. nov. sp. nov. KSS12, endophytic bacteria isolated from sugarcane.</title>
        <authorList>
            <person name="Pitiwittayakul N."/>
        </authorList>
    </citation>
    <scope>NUCLEOTIDE SEQUENCE [LARGE SCALE GENOMIC DNA]</scope>
    <source>
        <strain evidence="1 2">KSS12</strain>
    </source>
</reference>
<name>A0ABT1VXW4_9PROT</name>
<sequence length="58" mass="6499">MTMLIIAFFVILLAVCLIAASTALPRLLRRREPDVVVEADSRTEFGEEAEERPIGDPR</sequence>
<comment type="caution">
    <text evidence="1">The sequence shown here is derived from an EMBL/GenBank/DDBJ whole genome shotgun (WGS) entry which is preliminary data.</text>
</comment>
<protein>
    <submittedName>
        <fullName evidence="1">Uncharacterized protein</fullName>
    </submittedName>
</protein>
<dbReference type="RefSeq" id="WP_422919512.1">
    <property type="nucleotide sequence ID" value="NZ_JAMZEJ010000004.1"/>
</dbReference>
<organism evidence="1 2">
    <name type="scientific">Rhizosaccharibacter radicis</name>
    <dbReference type="NCBI Taxonomy" id="2782605"/>
    <lineage>
        <taxon>Bacteria</taxon>
        <taxon>Pseudomonadati</taxon>
        <taxon>Pseudomonadota</taxon>
        <taxon>Alphaproteobacteria</taxon>
        <taxon>Acetobacterales</taxon>
        <taxon>Acetobacteraceae</taxon>
        <taxon>Rhizosaccharibacter</taxon>
    </lineage>
</organism>